<gene>
    <name evidence="1" type="ORF">NX784_07760</name>
</gene>
<protein>
    <submittedName>
        <fullName evidence="1">Uncharacterized protein</fullName>
    </submittedName>
</protein>
<dbReference type="RefSeq" id="WP_258816080.1">
    <property type="nucleotide sequence ID" value="NZ_JANUGW010000004.1"/>
</dbReference>
<accession>A0ABT1ZNJ9</accession>
<evidence type="ECO:0000313" key="1">
    <source>
        <dbReference type="EMBL" id="MCS0581483.1"/>
    </source>
</evidence>
<name>A0ABT1ZNJ9_9BURK</name>
<dbReference type="EMBL" id="JANUGW010000004">
    <property type="protein sequence ID" value="MCS0581483.1"/>
    <property type="molecule type" value="Genomic_DNA"/>
</dbReference>
<organism evidence="1 2">
    <name type="scientific">Massilia pinisoli</name>
    <dbReference type="NCBI Taxonomy" id="1772194"/>
    <lineage>
        <taxon>Bacteria</taxon>
        <taxon>Pseudomonadati</taxon>
        <taxon>Pseudomonadota</taxon>
        <taxon>Betaproteobacteria</taxon>
        <taxon>Burkholderiales</taxon>
        <taxon>Oxalobacteraceae</taxon>
        <taxon>Telluria group</taxon>
        <taxon>Massilia</taxon>
    </lineage>
</organism>
<comment type="caution">
    <text evidence="1">The sequence shown here is derived from an EMBL/GenBank/DDBJ whole genome shotgun (WGS) entry which is preliminary data.</text>
</comment>
<dbReference type="Proteomes" id="UP001204151">
    <property type="component" value="Unassembled WGS sequence"/>
</dbReference>
<keyword evidence="2" id="KW-1185">Reference proteome</keyword>
<sequence>MNDGKFYDMDDAVAAMEVLHAALTYDLEELETKIRTLGHSPAVVPMRDNQEHAGYYETRAALHSGLCSIAEVLAWIQWKTEEDPEGDVAVAVQPLPSLRGCSIH</sequence>
<reference evidence="1 2" key="1">
    <citation type="submission" date="2022-08" db="EMBL/GenBank/DDBJ databases">
        <title>Reclassification of Massilia species as members of the genera Telluria, Duganella, Pseudoduganella, Mokoshia gen. nov. and Zemynaea gen. nov. using orthogonal and non-orthogonal genome-based approaches.</title>
        <authorList>
            <person name="Bowman J.P."/>
        </authorList>
    </citation>
    <scope>NUCLEOTIDE SEQUENCE [LARGE SCALE GENOMIC DNA]</scope>
    <source>
        <strain evidence="1 2">JCM 31316</strain>
    </source>
</reference>
<evidence type="ECO:0000313" key="2">
    <source>
        <dbReference type="Proteomes" id="UP001204151"/>
    </source>
</evidence>
<proteinExistence type="predicted"/>